<feature type="transmembrane region" description="Helical" evidence="3">
    <location>
        <begin position="137"/>
        <end position="161"/>
    </location>
</feature>
<proteinExistence type="predicted"/>
<gene>
    <name evidence="5" type="ORF">D4100_15340</name>
</gene>
<feature type="domain" description="OmpR/PhoB-type" evidence="4">
    <location>
        <begin position="2"/>
        <end position="111"/>
    </location>
</feature>
<dbReference type="PROSITE" id="PS51755">
    <property type="entry name" value="OMPR_PHOB"/>
    <property type="match status" value="1"/>
</dbReference>
<dbReference type="GO" id="GO:0006355">
    <property type="term" value="P:regulation of DNA-templated transcription"/>
    <property type="evidence" value="ECO:0007669"/>
    <property type="project" value="InterPro"/>
</dbReference>
<dbReference type="SMART" id="SM00862">
    <property type="entry name" value="Trans_reg_C"/>
    <property type="match status" value="1"/>
</dbReference>
<reference evidence="5 6" key="1">
    <citation type="submission" date="2018-09" db="EMBL/GenBank/DDBJ databases">
        <title>Draft genome of a novel serratia sp. strain with antifungal activity.</title>
        <authorList>
            <person name="Dichmann S.I."/>
            <person name="Park B.P."/>
            <person name="Pathiraja D."/>
            <person name="Choi I.-G."/>
            <person name="Stougaard P."/>
            <person name="Hennessy R.C."/>
        </authorList>
    </citation>
    <scope>NUCLEOTIDE SEQUENCE [LARGE SCALE GENOMIC DNA]</scope>
    <source>
        <strain evidence="5 6">S40</strain>
    </source>
</reference>
<evidence type="ECO:0000256" key="1">
    <source>
        <dbReference type="ARBA" id="ARBA00023125"/>
    </source>
</evidence>
<dbReference type="InterPro" id="IPR036388">
    <property type="entry name" value="WH-like_DNA-bd_sf"/>
</dbReference>
<dbReference type="Gene3D" id="1.10.10.10">
    <property type="entry name" value="Winged helix-like DNA-binding domain superfamily/Winged helix DNA-binding domain"/>
    <property type="match status" value="1"/>
</dbReference>
<dbReference type="Pfam" id="PF00486">
    <property type="entry name" value="Trans_reg_C"/>
    <property type="match status" value="1"/>
</dbReference>
<accession>A0AA92X2L3</accession>
<keyword evidence="1 2" id="KW-0238">DNA-binding</keyword>
<evidence type="ECO:0000256" key="2">
    <source>
        <dbReference type="PROSITE-ProRule" id="PRU01091"/>
    </source>
</evidence>
<organism evidence="5 6">
    <name type="scientific">Serratia inhibens</name>
    <dbReference type="NCBI Taxonomy" id="2338073"/>
    <lineage>
        <taxon>Bacteria</taxon>
        <taxon>Pseudomonadati</taxon>
        <taxon>Pseudomonadota</taxon>
        <taxon>Gammaproteobacteria</taxon>
        <taxon>Enterobacterales</taxon>
        <taxon>Yersiniaceae</taxon>
        <taxon>Serratia</taxon>
    </lineage>
</organism>
<keyword evidence="3" id="KW-0472">Membrane</keyword>
<protein>
    <recommendedName>
        <fullName evidence="4">OmpR/PhoB-type domain-containing protein</fullName>
    </recommendedName>
</protein>
<keyword evidence="6" id="KW-1185">Reference proteome</keyword>
<name>A0AA92X2L3_9GAMM</name>
<dbReference type="GO" id="GO:0000160">
    <property type="term" value="P:phosphorelay signal transduction system"/>
    <property type="evidence" value="ECO:0007669"/>
    <property type="project" value="InterPro"/>
</dbReference>
<dbReference type="GO" id="GO:0003677">
    <property type="term" value="F:DNA binding"/>
    <property type="evidence" value="ECO:0007669"/>
    <property type="project" value="UniProtKB-UniRule"/>
</dbReference>
<comment type="caution">
    <text evidence="5">The sequence shown here is derived from an EMBL/GenBank/DDBJ whole genome shotgun (WGS) entry which is preliminary data.</text>
</comment>
<dbReference type="InterPro" id="IPR001867">
    <property type="entry name" value="OmpR/PhoB-type_DNA-bd"/>
</dbReference>
<dbReference type="RefSeq" id="WP_119804698.1">
    <property type="nucleotide sequence ID" value="NZ_QYYG01000004.1"/>
</dbReference>
<sequence>MNDTYKINGKIIFNAYEKSITPSDNEGERPPKGSLRINIPVSRCFSLLIENKGKVVSREEFINEVWRKNGIEVSMNTFYQNISILRRNIKQAGIHEEIIITVPKKGLTLSNSVLIEKIEERPKETPFPQPLKENKNLLARIALFKVALISIILSILIYTFILTTL</sequence>
<dbReference type="Proteomes" id="UP000284338">
    <property type="component" value="Unassembled WGS sequence"/>
</dbReference>
<dbReference type="EMBL" id="QYYG01000004">
    <property type="protein sequence ID" value="RJF55030.1"/>
    <property type="molecule type" value="Genomic_DNA"/>
</dbReference>
<evidence type="ECO:0000313" key="5">
    <source>
        <dbReference type="EMBL" id="RJF55030.1"/>
    </source>
</evidence>
<dbReference type="InterPro" id="IPR016032">
    <property type="entry name" value="Sig_transdc_resp-reg_C-effctor"/>
</dbReference>
<keyword evidence="3" id="KW-0812">Transmembrane</keyword>
<evidence type="ECO:0000313" key="6">
    <source>
        <dbReference type="Proteomes" id="UP000284338"/>
    </source>
</evidence>
<dbReference type="AlphaFoldDB" id="A0AA92X2L3"/>
<dbReference type="SUPFAM" id="SSF46894">
    <property type="entry name" value="C-terminal effector domain of the bipartite response regulators"/>
    <property type="match status" value="1"/>
</dbReference>
<feature type="DNA-binding region" description="OmpR/PhoB-type" evidence="2">
    <location>
        <begin position="2"/>
        <end position="111"/>
    </location>
</feature>
<keyword evidence="3" id="KW-1133">Transmembrane helix</keyword>
<evidence type="ECO:0000259" key="4">
    <source>
        <dbReference type="PROSITE" id="PS51755"/>
    </source>
</evidence>
<dbReference type="CDD" id="cd00383">
    <property type="entry name" value="trans_reg_C"/>
    <property type="match status" value="1"/>
</dbReference>
<evidence type="ECO:0000256" key="3">
    <source>
        <dbReference type="SAM" id="Phobius"/>
    </source>
</evidence>